<proteinExistence type="predicted"/>
<dbReference type="EMBL" id="JAFREM010000020">
    <property type="protein sequence ID" value="MBO1307179.1"/>
    <property type="molecule type" value="Genomic_DNA"/>
</dbReference>
<keyword evidence="3" id="KW-1185">Reference proteome</keyword>
<sequence length="67" mass="7452">MTLAKRRKLISGIWMTCAYACAIISLIFDNAGKVSFALAIVGVTFLLIGALQEIVEYKKNKKMELDK</sequence>
<name>A0ABS3LC28_9ENTE</name>
<keyword evidence="1" id="KW-1133">Transmembrane helix</keyword>
<reference evidence="2 3" key="1">
    <citation type="submission" date="2021-03" db="EMBL/GenBank/DDBJ databases">
        <title>Enterococcal diversity collection.</title>
        <authorList>
            <person name="Gilmore M.S."/>
            <person name="Schwartzman J."/>
            <person name="Van Tyne D."/>
            <person name="Martin M."/>
            <person name="Earl A.M."/>
            <person name="Manson A.L."/>
            <person name="Straub T."/>
            <person name="Salamzade R."/>
            <person name="Saavedra J."/>
            <person name="Lebreton F."/>
            <person name="Prichula J."/>
            <person name="Schaufler K."/>
            <person name="Gaca A."/>
            <person name="Sgardioli B."/>
            <person name="Wagenaar J."/>
            <person name="Strong T."/>
        </authorList>
    </citation>
    <scope>NUCLEOTIDE SEQUENCE [LARGE SCALE GENOMIC DNA]</scope>
    <source>
        <strain evidence="2 3">669A</strain>
    </source>
</reference>
<evidence type="ECO:0000256" key="1">
    <source>
        <dbReference type="SAM" id="Phobius"/>
    </source>
</evidence>
<dbReference type="Proteomes" id="UP000664601">
    <property type="component" value="Unassembled WGS sequence"/>
</dbReference>
<dbReference type="RefSeq" id="WP_207674107.1">
    <property type="nucleotide sequence ID" value="NZ_JAFREM010000020.1"/>
</dbReference>
<evidence type="ECO:0008006" key="4">
    <source>
        <dbReference type="Google" id="ProtNLM"/>
    </source>
</evidence>
<accession>A0ABS3LC28</accession>
<comment type="caution">
    <text evidence="2">The sequence shown here is derived from an EMBL/GenBank/DDBJ whole genome shotgun (WGS) entry which is preliminary data.</text>
</comment>
<keyword evidence="1" id="KW-0812">Transmembrane</keyword>
<feature type="transmembrane region" description="Helical" evidence="1">
    <location>
        <begin position="34"/>
        <end position="55"/>
    </location>
</feature>
<feature type="transmembrane region" description="Helical" evidence="1">
    <location>
        <begin position="9"/>
        <end position="28"/>
    </location>
</feature>
<keyword evidence="1" id="KW-0472">Membrane</keyword>
<evidence type="ECO:0000313" key="3">
    <source>
        <dbReference type="Proteomes" id="UP000664601"/>
    </source>
</evidence>
<evidence type="ECO:0000313" key="2">
    <source>
        <dbReference type="EMBL" id="MBO1307179.1"/>
    </source>
</evidence>
<protein>
    <recommendedName>
        <fullName evidence="4">Phage protein</fullName>
    </recommendedName>
</protein>
<organism evidence="2 3">
    <name type="scientific">Candidatus Enterococcus moelleringii</name>
    <dbReference type="NCBI Taxonomy" id="2815325"/>
    <lineage>
        <taxon>Bacteria</taxon>
        <taxon>Bacillati</taxon>
        <taxon>Bacillota</taxon>
        <taxon>Bacilli</taxon>
        <taxon>Lactobacillales</taxon>
        <taxon>Enterococcaceae</taxon>
        <taxon>Enterococcus</taxon>
    </lineage>
</organism>
<gene>
    <name evidence="2" type="ORF">JZO70_13460</name>
</gene>